<evidence type="ECO:0000313" key="1">
    <source>
        <dbReference type="EMBL" id="MPC20734.1"/>
    </source>
</evidence>
<dbReference type="AlphaFoldDB" id="A0A5B7DHP7"/>
<accession>A0A5B7DHP7</accession>
<keyword evidence="2" id="KW-1185">Reference proteome</keyword>
<organism evidence="1 2">
    <name type="scientific">Portunus trituberculatus</name>
    <name type="common">Swimming crab</name>
    <name type="synonym">Neptunus trituberculatus</name>
    <dbReference type="NCBI Taxonomy" id="210409"/>
    <lineage>
        <taxon>Eukaryota</taxon>
        <taxon>Metazoa</taxon>
        <taxon>Ecdysozoa</taxon>
        <taxon>Arthropoda</taxon>
        <taxon>Crustacea</taxon>
        <taxon>Multicrustacea</taxon>
        <taxon>Malacostraca</taxon>
        <taxon>Eumalacostraca</taxon>
        <taxon>Eucarida</taxon>
        <taxon>Decapoda</taxon>
        <taxon>Pleocyemata</taxon>
        <taxon>Brachyura</taxon>
        <taxon>Eubrachyura</taxon>
        <taxon>Portunoidea</taxon>
        <taxon>Portunidae</taxon>
        <taxon>Portuninae</taxon>
        <taxon>Portunus</taxon>
    </lineage>
</organism>
<protein>
    <submittedName>
        <fullName evidence="1">Uncharacterized protein</fullName>
    </submittedName>
</protein>
<gene>
    <name evidence="1" type="ORF">E2C01_013689</name>
</gene>
<reference evidence="1 2" key="1">
    <citation type="submission" date="2019-05" db="EMBL/GenBank/DDBJ databases">
        <title>Another draft genome of Portunus trituberculatus and its Hox gene families provides insights of decapod evolution.</title>
        <authorList>
            <person name="Jeong J.-H."/>
            <person name="Song I."/>
            <person name="Kim S."/>
            <person name="Choi T."/>
            <person name="Kim D."/>
            <person name="Ryu S."/>
            <person name="Kim W."/>
        </authorList>
    </citation>
    <scope>NUCLEOTIDE SEQUENCE [LARGE SCALE GENOMIC DNA]</scope>
    <source>
        <tissue evidence="1">Muscle</tissue>
    </source>
</reference>
<evidence type="ECO:0000313" key="2">
    <source>
        <dbReference type="Proteomes" id="UP000324222"/>
    </source>
</evidence>
<comment type="caution">
    <text evidence="1">The sequence shown here is derived from an EMBL/GenBank/DDBJ whole genome shotgun (WGS) entry which is preliminary data.</text>
</comment>
<dbReference type="EMBL" id="VSRR010000904">
    <property type="protein sequence ID" value="MPC20734.1"/>
    <property type="molecule type" value="Genomic_DNA"/>
</dbReference>
<dbReference type="Proteomes" id="UP000324222">
    <property type="component" value="Unassembled WGS sequence"/>
</dbReference>
<name>A0A5B7DHP7_PORTR</name>
<sequence>MVDRRDLFDVKKRSYKELQQISGDKIWPGGGCYGSCLGEIDANCTAGVCLDAPRPHTCCPRPPVMSLSLTARRAPHALPHPAAETASGFRCSLQAWLQSQCRHILAALLPRNPPTPALCKTRPREMRGNTLYRTPGTGYTKINPIIFFTCASLQDWFPCR</sequence>
<proteinExistence type="predicted"/>